<name>F6T8R8_CIOIN</name>
<dbReference type="PANTHER" id="PTHR12780">
    <property type="entry name" value="RNA POLYMERASE III DNA DIRECTED , 39KD SUBUNIT-RELATED"/>
    <property type="match status" value="1"/>
</dbReference>
<sequence length="311" mass="34651">KMQTDVEVKQEATIPLTLETEILALCNDNPKGISDKSLESAVAGYDVKQRVTAINRLLTMGKLELLKGSSGLIYRIKTPSAVGSISGVDNQEKLVYQIIESAGNKGIWTREIRYKCNLMLTEVNKILKNLESKKIIKAVKSVAAAKRKVYMLYNLQPDRSVTGGAWYSDQDFESEFVEVLNQQCFKFLQQKCENAEKETTLSPTATNASSFASSEEVLEFISKLGISKVTLSPEDIETILNTLIYDGKVQQTVVPVANGESKKLFKALKPLIETTDFARTPCSLCPVFNECQPGGEISPENCLYMDEWMEY</sequence>
<dbReference type="GO" id="GO:0006383">
    <property type="term" value="P:transcription by RNA polymerase III"/>
    <property type="evidence" value="ECO:0007669"/>
    <property type="project" value="UniProtKB-UniRule"/>
</dbReference>
<reference evidence="10" key="1">
    <citation type="journal article" date="2002" name="Science">
        <title>The draft genome of Ciona intestinalis: insights into chordate and vertebrate origins.</title>
        <authorList>
            <person name="Dehal P."/>
            <person name="Satou Y."/>
            <person name="Campbell R.K."/>
            <person name="Chapman J."/>
            <person name="Degnan B."/>
            <person name="De Tomaso A."/>
            <person name="Davidson B."/>
            <person name="Di Gregorio A."/>
            <person name="Gelpke M."/>
            <person name="Goodstein D.M."/>
            <person name="Harafuji N."/>
            <person name="Hastings K.E."/>
            <person name="Ho I."/>
            <person name="Hotta K."/>
            <person name="Huang W."/>
            <person name="Kawashima T."/>
            <person name="Lemaire P."/>
            <person name="Martinez D."/>
            <person name="Meinertzhagen I.A."/>
            <person name="Necula S."/>
            <person name="Nonaka M."/>
            <person name="Putnam N."/>
            <person name="Rash S."/>
            <person name="Saiga H."/>
            <person name="Satake M."/>
            <person name="Terry A."/>
            <person name="Yamada L."/>
            <person name="Wang H.G."/>
            <person name="Awazu S."/>
            <person name="Azumi K."/>
            <person name="Boore J."/>
            <person name="Branno M."/>
            <person name="Chin-Bow S."/>
            <person name="DeSantis R."/>
            <person name="Doyle S."/>
            <person name="Francino P."/>
            <person name="Keys D.N."/>
            <person name="Haga S."/>
            <person name="Hayashi H."/>
            <person name="Hino K."/>
            <person name="Imai K.S."/>
            <person name="Inaba K."/>
            <person name="Kano S."/>
            <person name="Kobayashi K."/>
            <person name="Kobayashi M."/>
            <person name="Lee B.I."/>
            <person name="Makabe K.W."/>
            <person name="Manohar C."/>
            <person name="Matassi G."/>
            <person name="Medina M."/>
            <person name="Mochizuki Y."/>
            <person name="Mount S."/>
            <person name="Morishita T."/>
            <person name="Miura S."/>
            <person name="Nakayama A."/>
            <person name="Nishizaka S."/>
            <person name="Nomoto H."/>
            <person name="Ohta F."/>
            <person name="Oishi K."/>
            <person name="Rigoutsos I."/>
            <person name="Sano M."/>
            <person name="Sasaki A."/>
            <person name="Sasakura Y."/>
            <person name="Shoguchi E."/>
            <person name="Shin-i T."/>
            <person name="Spagnuolo A."/>
            <person name="Stainier D."/>
            <person name="Suzuki M.M."/>
            <person name="Tassy O."/>
            <person name="Takatori N."/>
            <person name="Tokuoka M."/>
            <person name="Yagi K."/>
            <person name="Yoshizaki F."/>
            <person name="Wada S."/>
            <person name="Zhang C."/>
            <person name="Hyatt P.D."/>
            <person name="Larimer F."/>
            <person name="Detter C."/>
            <person name="Doggett N."/>
            <person name="Glavina T."/>
            <person name="Hawkins T."/>
            <person name="Richardson P."/>
            <person name="Lucas S."/>
            <person name="Kohara Y."/>
            <person name="Levine M."/>
            <person name="Satoh N."/>
            <person name="Rokhsar D.S."/>
        </authorList>
    </citation>
    <scope>NUCLEOTIDE SEQUENCE [LARGE SCALE GENOMIC DNA]</scope>
</reference>
<dbReference type="Proteomes" id="UP000008144">
    <property type="component" value="Chromosome 1"/>
</dbReference>
<evidence type="ECO:0000256" key="6">
    <source>
        <dbReference type="ARBA" id="ARBA00064086"/>
    </source>
</evidence>
<keyword evidence="4 8" id="KW-0804">Transcription</keyword>
<evidence type="ECO:0000313" key="10">
    <source>
        <dbReference type="Proteomes" id="UP000008144"/>
    </source>
</evidence>
<comment type="subcellular location">
    <subcellularLocation>
        <location evidence="1 8">Nucleus</location>
    </subcellularLocation>
</comment>
<evidence type="ECO:0000313" key="9">
    <source>
        <dbReference type="Ensembl" id="ENSCINP00000027447.2"/>
    </source>
</evidence>
<dbReference type="PIRSF" id="PIRSF028763">
    <property type="entry name" value="RNA_pol_Rpc34"/>
    <property type="match status" value="1"/>
</dbReference>
<evidence type="ECO:0000256" key="1">
    <source>
        <dbReference type="ARBA" id="ARBA00004123"/>
    </source>
</evidence>
<dbReference type="OMA" id="VGTTKKC"/>
<dbReference type="GO" id="GO:0005654">
    <property type="term" value="C:nucleoplasm"/>
    <property type="evidence" value="ECO:0007669"/>
    <property type="project" value="UniProtKB-ARBA"/>
</dbReference>
<evidence type="ECO:0000256" key="7">
    <source>
        <dbReference type="ARBA" id="ARBA00072525"/>
    </source>
</evidence>
<dbReference type="STRING" id="7719.ENSCINP00000027447"/>
<evidence type="ECO:0000256" key="5">
    <source>
        <dbReference type="ARBA" id="ARBA00023242"/>
    </source>
</evidence>
<comment type="subunit">
    <text evidence="6">Component of the RNA polymerase III complex consisting of 17 subunits: a ten-subunit horseshoe-shaped catalytic core composed of POLR3A/RPC1, POLR3B/RPC2, POLR1C/RPAC1, POLR1D/RPAC2, POLR3K/RPC10, POLR2E/RPABC1, POLR2F/RPABC2, POLR2H/RPABC3, POLR2K/RPABC4 and POLR2L/RPABC5; a mobile stalk composed of two subunits POLR3H/RPC8 and CRCP/RPC9, protruding from the core and functioning primarily in transcription initiation; and additional subunits homologous to general transcription factors of the RNA polymerase II machinery, POLR3C/RPC3-POLR3F/RPC6-POLR3G/RPC7 heterotrimer required for transcription initiation and POLR3D/RPC4-POLR3E/RPC5 heterodimer involved in both transcription initiation and termination. Directly interacts with POLR3C. Interacts with TBP and TFIIIB90 and GTF3C4. Interacts with MAF1. As part of the RNA polymerase III complex, interacts with PKP2.</text>
</comment>
<dbReference type="EMBL" id="EAAA01000368">
    <property type="status" value="NOT_ANNOTATED_CDS"/>
    <property type="molecule type" value="Genomic_DNA"/>
</dbReference>
<dbReference type="GO" id="GO:0005737">
    <property type="term" value="C:cytoplasm"/>
    <property type="evidence" value="ECO:0007669"/>
    <property type="project" value="UniProtKB-ARBA"/>
</dbReference>
<dbReference type="FunFam" id="1.10.10.10:FF:000116">
    <property type="entry name" value="DNA-directed RNA polymerase III subunit RPC6"/>
    <property type="match status" value="1"/>
</dbReference>
<keyword evidence="10" id="KW-1185">Reference proteome</keyword>
<accession>F6T8R8</accession>
<evidence type="ECO:0000256" key="3">
    <source>
        <dbReference type="ARBA" id="ARBA00022478"/>
    </source>
</evidence>
<comment type="function">
    <text evidence="8">DNA-dependent RNA polymerase catalyzes the transcription of DNA into RNA using the four ribonucleoside triphosphates as substrates. Specific peripheric component of RNA polymerase III which synthesizes small RNAs, such as 5S rRNA and tRNAs.</text>
</comment>
<dbReference type="FunCoup" id="F6T8R8">
    <property type="interactions" value="192"/>
</dbReference>
<dbReference type="InterPro" id="IPR036390">
    <property type="entry name" value="WH_DNA-bd_sf"/>
</dbReference>
<dbReference type="SUPFAM" id="SSF46785">
    <property type="entry name" value="Winged helix' DNA-binding domain"/>
    <property type="match status" value="2"/>
</dbReference>
<dbReference type="InterPro" id="IPR007832">
    <property type="entry name" value="RNA_pol_Rpc34"/>
</dbReference>
<evidence type="ECO:0000256" key="2">
    <source>
        <dbReference type="ARBA" id="ARBA00011038"/>
    </source>
</evidence>
<dbReference type="Ensembl" id="ENSCINT00000027693.2">
    <property type="protein sequence ID" value="ENSCINP00000027447.2"/>
    <property type="gene ID" value="ENSCING00000001212.3"/>
</dbReference>
<dbReference type="AlphaFoldDB" id="F6T8R8"/>
<dbReference type="Pfam" id="PF05158">
    <property type="entry name" value="RNA_pol_Rpc34"/>
    <property type="match status" value="1"/>
</dbReference>
<dbReference type="InterPro" id="IPR036388">
    <property type="entry name" value="WH-like_DNA-bd_sf"/>
</dbReference>
<evidence type="ECO:0000256" key="4">
    <source>
        <dbReference type="ARBA" id="ARBA00023163"/>
    </source>
</evidence>
<evidence type="ECO:0000256" key="8">
    <source>
        <dbReference type="PIRNR" id="PIRNR028763"/>
    </source>
</evidence>
<comment type="similarity">
    <text evidence="2 8">Belongs to the eukaryotic RPC34/RPC39 RNA polymerase subunit family.</text>
</comment>
<keyword evidence="3 8" id="KW-0240">DNA-directed RNA polymerase</keyword>
<organism evidence="9 10">
    <name type="scientific">Ciona intestinalis</name>
    <name type="common">Transparent sea squirt</name>
    <name type="synonym">Ascidia intestinalis</name>
    <dbReference type="NCBI Taxonomy" id="7719"/>
    <lineage>
        <taxon>Eukaryota</taxon>
        <taxon>Metazoa</taxon>
        <taxon>Chordata</taxon>
        <taxon>Tunicata</taxon>
        <taxon>Ascidiacea</taxon>
        <taxon>Phlebobranchia</taxon>
        <taxon>Cionidae</taxon>
        <taxon>Ciona</taxon>
    </lineage>
</organism>
<proteinExistence type="inferred from homology"/>
<reference evidence="9" key="3">
    <citation type="submission" date="2025-08" db="UniProtKB">
        <authorList>
            <consortium name="Ensembl"/>
        </authorList>
    </citation>
    <scope>IDENTIFICATION</scope>
</reference>
<protein>
    <recommendedName>
        <fullName evidence="7 8">DNA-directed RNA polymerase III subunit RPC6</fullName>
        <shortName evidence="8">RNA polymerase III subunit C6</shortName>
    </recommendedName>
</protein>
<reference evidence="9" key="4">
    <citation type="submission" date="2025-09" db="UniProtKB">
        <authorList>
            <consortium name="Ensembl"/>
        </authorList>
    </citation>
    <scope>IDENTIFICATION</scope>
</reference>
<dbReference type="GeneTree" id="ENSGT00390000009679"/>
<dbReference type="InParanoid" id="F6T8R8"/>
<dbReference type="Gene3D" id="1.10.10.10">
    <property type="entry name" value="Winged helix-like DNA-binding domain superfamily/Winged helix DNA-binding domain"/>
    <property type="match status" value="2"/>
</dbReference>
<reference evidence="9" key="2">
    <citation type="journal article" date="2008" name="Genome Biol.">
        <title>Improved genome assembly and evidence-based global gene model set for the chordate Ciona intestinalis: new insight into intron and operon populations.</title>
        <authorList>
            <person name="Satou Y."/>
            <person name="Mineta K."/>
            <person name="Ogasawara M."/>
            <person name="Sasakura Y."/>
            <person name="Shoguchi E."/>
            <person name="Ueno K."/>
            <person name="Yamada L."/>
            <person name="Matsumoto J."/>
            <person name="Wasserscheid J."/>
            <person name="Dewar K."/>
            <person name="Wiley G.B."/>
            <person name="Macmil S.L."/>
            <person name="Roe B.A."/>
            <person name="Zeller R.W."/>
            <person name="Hastings K.E."/>
            <person name="Lemaire P."/>
            <person name="Lindquist E."/>
            <person name="Endo T."/>
            <person name="Hotta K."/>
            <person name="Inaba K."/>
        </authorList>
    </citation>
    <scope>NUCLEOTIDE SEQUENCE [LARGE SCALE GENOMIC DNA]</scope>
    <source>
        <strain evidence="9">wild type</strain>
    </source>
</reference>
<dbReference type="FunFam" id="1.10.10.10:FF:000237">
    <property type="entry name" value="DNA-directed RNA polymerase III subunit RPC6"/>
    <property type="match status" value="1"/>
</dbReference>
<dbReference type="HOGENOM" id="CLU_033661_1_0_1"/>
<dbReference type="InterPro" id="IPR016049">
    <property type="entry name" value="RNA_pol_Rpc34-like"/>
</dbReference>
<keyword evidence="5 8" id="KW-0539">Nucleus</keyword>
<dbReference type="GO" id="GO:0005666">
    <property type="term" value="C:RNA polymerase III complex"/>
    <property type="evidence" value="ECO:0000318"/>
    <property type="project" value="GO_Central"/>
</dbReference>